<sequence length="253" mass="25295">MNATVRSEWTKFRSVRSLPWLTVTAVLAAELMALLFVVSLPLTQGRGVDAMPAAEVVGAALVGIDVAAIVLMVMGASVAGSEYSSGLAQPTFLLTPRRGRVVAAKALVVGLVALGAAAAAAVLCTLTGQLVLLGAGLQAAPFDAPLARLAAGSALAPVFYALVALAAALVLRSTGGGVVVALAVLLLPVLTGWVPGLDVVAPLLPAAAVHGLAGVSVPGTAEYLAPVTAAVSLVGWIMLLGGVSLWRVRSRDA</sequence>
<feature type="transmembrane region" description="Helical" evidence="1">
    <location>
        <begin position="20"/>
        <end position="40"/>
    </location>
</feature>
<organism evidence="2 3">
    <name type="scientific">Pseudonocardia xinjiangensis</name>
    <dbReference type="NCBI Taxonomy" id="75289"/>
    <lineage>
        <taxon>Bacteria</taxon>
        <taxon>Bacillati</taxon>
        <taxon>Actinomycetota</taxon>
        <taxon>Actinomycetes</taxon>
        <taxon>Pseudonocardiales</taxon>
        <taxon>Pseudonocardiaceae</taxon>
        <taxon>Pseudonocardia</taxon>
    </lineage>
</organism>
<feature type="transmembrane region" description="Helical" evidence="1">
    <location>
        <begin position="149"/>
        <end position="171"/>
    </location>
</feature>
<keyword evidence="1" id="KW-0472">Membrane</keyword>
<reference evidence="2 3" key="1">
    <citation type="submission" date="2020-04" db="EMBL/GenBank/DDBJ databases">
        <authorList>
            <person name="Klaysubun C."/>
            <person name="Duangmal K."/>
            <person name="Lipun K."/>
        </authorList>
    </citation>
    <scope>NUCLEOTIDE SEQUENCE [LARGE SCALE GENOMIC DNA]</scope>
    <source>
        <strain evidence="2 3">JCM 11839</strain>
    </source>
</reference>
<comment type="caution">
    <text evidence="2">The sequence shown here is derived from an EMBL/GenBank/DDBJ whole genome shotgun (WGS) entry which is preliminary data.</text>
</comment>
<evidence type="ECO:0000313" key="2">
    <source>
        <dbReference type="EMBL" id="NMH82023.1"/>
    </source>
</evidence>
<feature type="transmembrane region" description="Helical" evidence="1">
    <location>
        <begin position="178"/>
        <end position="203"/>
    </location>
</feature>
<keyword evidence="1" id="KW-0812">Transmembrane</keyword>
<proteinExistence type="predicted"/>
<evidence type="ECO:0000256" key="1">
    <source>
        <dbReference type="SAM" id="Phobius"/>
    </source>
</evidence>
<feature type="transmembrane region" description="Helical" evidence="1">
    <location>
        <begin position="60"/>
        <end position="81"/>
    </location>
</feature>
<protein>
    <submittedName>
        <fullName evidence="2">ABC transporter</fullName>
    </submittedName>
</protein>
<name>A0ABX1RNS3_9PSEU</name>
<accession>A0ABX1RNS3</accession>
<dbReference type="EMBL" id="JAAXKY010000190">
    <property type="protein sequence ID" value="NMH82023.1"/>
    <property type="molecule type" value="Genomic_DNA"/>
</dbReference>
<feature type="transmembrane region" description="Helical" evidence="1">
    <location>
        <begin position="102"/>
        <end position="129"/>
    </location>
</feature>
<feature type="transmembrane region" description="Helical" evidence="1">
    <location>
        <begin position="223"/>
        <end position="246"/>
    </location>
</feature>
<dbReference type="Proteomes" id="UP001296706">
    <property type="component" value="Unassembled WGS sequence"/>
</dbReference>
<evidence type="ECO:0000313" key="3">
    <source>
        <dbReference type="Proteomes" id="UP001296706"/>
    </source>
</evidence>
<dbReference type="RefSeq" id="WP_169400040.1">
    <property type="nucleotide sequence ID" value="NZ_BAAAJH010000007.1"/>
</dbReference>
<gene>
    <name evidence="2" type="ORF">HF577_33665</name>
</gene>
<keyword evidence="1" id="KW-1133">Transmembrane helix</keyword>
<keyword evidence="3" id="KW-1185">Reference proteome</keyword>